<evidence type="ECO:0000256" key="3">
    <source>
        <dbReference type="ARBA" id="ARBA00022723"/>
    </source>
</evidence>
<sequence>MKIDCEYKIIISPIGNIDAEIIGSVEKGIAGIFGFQTIILPLIEDISFALDSGRNQHNSTSILGKLESCTPEYALKVLAITNVDLFIPILTHVYGEAQLGGRTCIVSTYRLKDFTSTMRATISLSARMVKEAIHELGHTFNLLHCKDHSCIMHYCRTENDVDRKSDQLCRYCKILLEDGIKKLSS</sequence>
<evidence type="ECO:0000256" key="2">
    <source>
        <dbReference type="ARBA" id="ARBA00022670"/>
    </source>
</evidence>
<evidence type="ECO:0008006" key="8">
    <source>
        <dbReference type="Google" id="ProtNLM"/>
    </source>
</evidence>
<keyword evidence="3" id="KW-0479">Metal-binding</keyword>
<keyword evidence="4" id="KW-0378">Hydrolase</keyword>
<evidence type="ECO:0000313" key="7">
    <source>
        <dbReference type="EMBL" id="CBX31042.1"/>
    </source>
</evidence>
<dbReference type="GO" id="GO:0008237">
    <property type="term" value="F:metallopeptidase activity"/>
    <property type="evidence" value="ECO:0007669"/>
    <property type="project" value="UniProtKB-KW"/>
</dbReference>
<dbReference type="NCBIfam" id="NF033823">
    <property type="entry name" value="archmetzin"/>
    <property type="match status" value="1"/>
</dbReference>
<dbReference type="GO" id="GO:0008270">
    <property type="term" value="F:zinc ion binding"/>
    <property type="evidence" value="ECO:0007669"/>
    <property type="project" value="InterPro"/>
</dbReference>
<name>E1YLQ9_9BACT</name>
<dbReference type="InterPro" id="IPR012091">
    <property type="entry name" value="Pept_M54_archaemetzncn_arc/bac"/>
</dbReference>
<accession>E1YLQ9</accession>
<organism evidence="7">
    <name type="scientific">uncultured Desulfobacterium sp</name>
    <dbReference type="NCBI Taxonomy" id="201089"/>
    <lineage>
        <taxon>Bacteria</taxon>
        <taxon>Pseudomonadati</taxon>
        <taxon>Thermodesulfobacteriota</taxon>
        <taxon>Desulfobacteria</taxon>
        <taxon>Desulfobacterales</taxon>
        <taxon>Desulfobacteriaceae</taxon>
        <taxon>Desulfobacterium</taxon>
        <taxon>environmental samples</taxon>
    </lineage>
</organism>
<dbReference type="PANTHER" id="PTHR15910">
    <property type="entry name" value="ARCHAEMETZINCIN"/>
    <property type="match status" value="1"/>
</dbReference>
<dbReference type="Gene3D" id="3.40.390.10">
    <property type="entry name" value="Collagenase (Catalytic Domain)"/>
    <property type="match status" value="1"/>
</dbReference>
<proteinExistence type="predicted"/>
<protein>
    <recommendedName>
        <fullName evidence="8">Archaemetzincin</fullName>
    </recommendedName>
</protein>
<evidence type="ECO:0000256" key="4">
    <source>
        <dbReference type="ARBA" id="ARBA00022801"/>
    </source>
</evidence>
<dbReference type="GO" id="GO:0006508">
    <property type="term" value="P:proteolysis"/>
    <property type="evidence" value="ECO:0007669"/>
    <property type="project" value="UniProtKB-KW"/>
</dbReference>
<gene>
    <name evidence="7" type="ORF">N47_E45540</name>
</gene>
<keyword evidence="2" id="KW-0645">Protease</keyword>
<dbReference type="Pfam" id="PF07998">
    <property type="entry name" value="Peptidase_M54"/>
    <property type="match status" value="1"/>
</dbReference>
<dbReference type="EMBL" id="FR695877">
    <property type="protein sequence ID" value="CBX31042.1"/>
    <property type="molecule type" value="Genomic_DNA"/>
</dbReference>
<evidence type="ECO:0000256" key="1">
    <source>
        <dbReference type="ARBA" id="ARBA00001947"/>
    </source>
</evidence>
<dbReference type="InterPro" id="IPR024079">
    <property type="entry name" value="MetalloPept_cat_dom_sf"/>
</dbReference>
<keyword evidence="5" id="KW-0862">Zinc</keyword>
<dbReference type="InterPro" id="IPR012962">
    <property type="entry name" value="Pept_M54_archaemetzincn"/>
</dbReference>
<evidence type="ECO:0000256" key="5">
    <source>
        <dbReference type="ARBA" id="ARBA00022833"/>
    </source>
</evidence>
<dbReference type="PIRSF" id="PIRSF005785">
    <property type="entry name" value="Zn-prot_arch"/>
    <property type="match status" value="1"/>
</dbReference>
<dbReference type="PANTHER" id="PTHR15910:SF1">
    <property type="entry name" value="ARCHAEMETZINCIN-2"/>
    <property type="match status" value="1"/>
</dbReference>
<dbReference type="SUPFAM" id="SSF55486">
    <property type="entry name" value="Metalloproteases ('zincins'), catalytic domain"/>
    <property type="match status" value="1"/>
</dbReference>
<evidence type="ECO:0000256" key="6">
    <source>
        <dbReference type="ARBA" id="ARBA00023049"/>
    </source>
</evidence>
<comment type="cofactor">
    <cofactor evidence="1">
        <name>Zn(2+)</name>
        <dbReference type="ChEBI" id="CHEBI:29105"/>
    </cofactor>
</comment>
<dbReference type="CDD" id="cd11375">
    <property type="entry name" value="Peptidase_M54"/>
    <property type="match status" value="1"/>
</dbReference>
<keyword evidence="6" id="KW-0482">Metalloprotease</keyword>
<reference evidence="7" key="1">
    <citation type="journal article" date="2011" name="Environ. Microbiol.">
        <title>Genomic insights into the metabolic potential of the polycyclic aromatic hydrocarbon degrading sulfate-reducing Deltaproteobacterium N47.</title>
        <authorList>
            <person name="Bergmann F."/>
            <person name="Selesi D."/>
            <person name="Weinmaier T."/>
            <person name="Tischler P."/>
            <person name="Rattei T."/>
            <person name="Meckenstock R.U."/>
        </authorList>
    </citation>
    <scope>NUCLEOTIDE SEQUENCE</scope>
</reference>
<dbReference type="AlphaFoldDB" id="E1YLQ9"/>